<name>A0A420YIG7_9PEZI</name>
<accession>A0A420YIG7</accession>
<dbReference type="GO" id="GO:0005576">
    <property type="term" value="C:extracellular region"/>
    <property type="evidence" value="ECO:0007669"/>
    <property type="project" value="TreeGrafter"/>
</dbReference>
<protein>
    <recommendedName>
        <fullName evidence="3">Putative peptidase domain-containing protein</fullName>
    </recommendedName>
</protein>
<dbReference type="CDD" id="cd11307">
    <property type="entry name" value="M35_Asp_f2_like"/>
    <property type="match status" value="1"/>
</dbReference>
<evidence type="ECO:0000313" key="5">
    <source>
        <dbReference type="Proteomes" id="UP000275385"/>
    </source>
</evidence>
<dbReference type="PANTHER" id="PTHR39399">
    <property type="entry name" value="PROTEIN ZPS1"/>
    <property type="match status" value="1"/>
</dbReference>
<dbReference type="Proteomes" id="UP000275385">
    <property type="component" value="Unassembled WGS sequence"/>
</dbReference>
<gene>
    <name evidence="4" type="ORF">DL546_009106</name>
</gene>
<proteinExistence type="predicted"/>
<feature type="compositionally biased region" description="Polar residues" evidence="1">
    <location>
        <begin position="290"/>
        <end position="299"/>
    </location>
</feature>
<dbReference type="EMBL" id="QVQW01000008">
    <property type="protein sequence ID" value="RKU47673.1"/>
    <property type="molecule type" value="Genomic_DNA"/>
</dbReference>
<feature type="signal peptide" evidence="2">
    <location>
        <begin position="1"/>
        <end position="22"/>
    </location>
</feature>
<dbReference type="OrthoDB" id="4689212at2759"/>
<evidence type="ECO:0000256" key="1">
    <source>
        <dbReference type="SAM" id="MobiDB-lite"/>
    </source>
</evidence>
<dbReference type="Pfam" id="PF13933">
    <property type="entry name" value="HRXXH"/>
    <property type="match status" value="1"/>
</dbReference>
<feature type="compositionally biased region" description="Low complexity" evidence="1">
    <location>
        <begin position="263"/>
        <end position="279"/>
    </location>
</feature>
<reference evidence="4 5" key="1">
    <citation type="submission" date="2018-08" db="EMBL/GenBank/DDBJ databases">
        <title>Draft genome of the lignicolous fungus Coniochaeta pulveracea.</title>
        <authorList>
            <person name="Borstlap C.J."/>
            <person name="De Witt R.N."/>
            <person name="Botha A."/>
            <person name="Volschenk H."/>
        </authorList>
    </citation>
    <scope>NUCLEOTIDE SEQUENCE [LARGE SCALE GENOMIC DNA]</scope>
    <source>
        <strain evidence="4 5">CAB683</strain>
    </source>
</reference>
<dbReference type="GO" id="GO:0008270">
    <property type="term" value="F:zinc ion binding"/>
    <property type="evidence" value="ECO:0007669"/>
    <property type="project" value="TreeGrafter"/>
</dbReference>
<dbReference type="STRING" id="177199.A0A420YIG7"/>
<keyword evidence="5" id="KW-1185">Reference proteome</keyword>
<feature type="domain" description="Putative peptidase" evidence="3">
    <location>
        <begin position="16"/>
        <end position="255"/>
    </location>
</feature>
<evidence type="ECO:0000256" key="2">
    <source>
        <dbReference type="SAM" id="SignalP"/>
    </source>
</evidence>
<sequence>MIVPRGLLALVPAALLLPAAQATPLVYREESATATAAAPTTTVIHDWAAGWATGFPVHSSCNATLRTQLQQGLDEAITMAAHARDHLLRWGEDSPFVQKYFGKNSTAEAIGWYERIVAADKTGIWFRCDDPDQNCATQAGYGGHWRGSNATKETVICPLSFSTRRFLNSMCNLGYTVAGSPLNTFWATDLIHRFLHLPPIAEDVVGHAAEGYNDVLEVAKTSPTESVRDIHALQYFAADVYAYDIAAPGVGCTGEAAEEEEQTATSTTTATPSATSAAAKVRREPDTHSSSRNKYNVRS</sequence>
<dbReference type="PANTHER" id="PTHR39399:SF1">
    <property type="entry name" value="PROTEIN ZPS1"/>
    <property type="match status" value="1"/>
</dbReference>
<dbReference type="GO" id="GO:0009277">
    <property type="term" value="C:fungal-type cell wall"/>
    <property type="evidence" value="ECO:0007669"/>
    <property type="project" value="TreeGrafter"/>
</dbReference>
<evidence type="ECO:0000259" key="3">
    <source>
        <dbReference type="Pfam" id="PF13933"/>
    </source>
</evidence>
<dbReference type="AlphaFoldDB" id="A0A420YIG7"/>
<organism evidence="4 5">
    <name type="scientific">Coniochaeta pulveracea</name>
    <dbReference type="NCBI Taxonomy" id="177199"/>
    <lineage>
        <taxon>Eukaryota</taxon>
        <taxon>Fungi</taxon>
        <taxon>Dikarya</taxon>
        <taxon>Ascomycota</taxon>
        <taxon>Pezizomycotina</taxon>
        <taxon>Sordariomycetes</taxon>
        <taxon>Sordariomycetidae</taxon>
        <taxon>Coniochaetales</taxon>
        <taxon>Coniochaetaceae</taxon>
        <taxon>Coniochaeta</taxon>
    </lineage>
</organism>
<dbReference type="GO" id="GO:0005178">
    <property type="term" value="F:integrin binding"/>
    <property type="evidence" value="ECO:0007669"/>
    <property type="project" value="TreeGrafter"/>
</dbReference>
<feature type="chain" id="PRO_5019240586" description="Putative peptidase domain-containing protein" evidence="2">
    <location>
        <begin position="23"/>
        <end position="299"/>
    </location>
</feature>
<keyword evidence="2" id="KW-0732">Signal</keyword>
<dbReference type="Gene3D" id="3.40.390.10">
    <property type="entry name" value="Collagenase (Catalytic Domain)"/>
    <property type="match status" value="1"/>
</dbReference>
<dbReference type="GO" id="GO:0009986">
    <property type="term" value="C:cell surface"/>
    <property type="evidence" value="ECO:0007669"/>
    <property type="project" value="TreeGrafter"/>
</dbReference>
<dbReference type="InterPro" id="IPR039124">
    <property type="entry name" value="PRA1-like"/>
</dbReference>
<evidence type="ECO:0000313" key="4">
    <source>
        <dbReference type="EMBL" id="RKU47673.1"/>
    </source>
</evidence>
<dbReference type="InterPro" id="IPR024079">
    <property type="entry name" value="MetalloPept_cat_dom_sf"/>
</dbReference>
<dbReference type="InterPro" id="IPR029482">
    <property type="entry name" value="HRXXH"/>
</dbReference>
<comment type="caution">
    <text evidence="4">The sequence shown here is derived from an EMBL/GenBank/DDBJ whole genome shotgun (WGS) entry which is preliminary data.</text>
</comment>
<feature type="region of interest" description="Disordered" evidence="1">
    <location>
        <begin position="255"/>
        <end position="299"/>
    </location>
</feature>
<dbReference type="GO" id="GO:0008237">
    <property type="term" value="F:metallopeptidase activity"/>
    <property type="evidence" value="ECO:0007669"/>
    <property type="project" value="InterPro"/>
</dbReference>
<dbReference type="SUPFAM" id="SSF55486">
    <property type="entry name" value="Metalloproteases ('zincins'), catalytic domain"/>
    <property type="match status" value="1"/>
</dbReference>